<sequence length="352" mass="37305">MDETCAHILDPIPDEQYLEARDATGGKPAGVRFLAFNTIIDIEAYGEAAACRAAFEKARALCRLYERLFSRTLPHSDIARINSAHGQPVAIDPLTYDLLERALSYCAESEGAFDITVGSAVRLWNFHEGTVPDDGALAEAVRHVDWHALRLRKTPAATAAESDADAATEAVPGFEAAPEPKACFAQLADPDAAVDAGGIAKGWIADALVTAMEAHGLSGIIVNLGGNVAVSGTKPTGDPWRVGIRDPRDPSQLIGAVPLVAGSAVTSGVYERCFTAPDGTFYHHILDPRTGRPVETDVAGVTVICEKSIDAEGFSTTLLALGLERGLALARRHPEILQAFFIAPDGTITNAR</sequence>
<evidence type="ECO:0000256" key="5">
    <source>
        <dbReference type="ARBA" id="ARBA00022723"/>
    </source>
</evidence>
<keyword evidence="7 10" id="KW-0460">Magnesium</keyword>
<dbReference type="InterPro" id="IPR024932">
    <property type="entry name" value="ApbE"/>
</dbReference>
<comment type="caution">
    <text evidence="12">The sequence shown here is derived from an EMBL/GenBank/DDBJ whole genome shotgun (WGS) entry which is preliminary data.</text>
</comment>
<keyword evidence="6 10" id="KW-0274">FAD</keyword>
<evidence type="ECO:0000256" key="6">
    <source>
        <dbReference type="ARBA" id="ARBA00022827"/>
    </source>
</evidence>
<evidence type="ECO:0000313" key="13">
    <source>
        <dbReference type="Proteomes" id="UP000253805"/>
    </source>
</evidence>
<dbReference type="GO" id="GO:0046872">
    <property type="term" value="F:metal ion binding"/>
    <property type="evidence" value="ECO:0007669"/>
    <property type="project" value="UniProtKB-UniRule"/>
</dbReference>
<keyword evidence="4 10" id="KW-0808">Transferase</keyword>
<dbReference type="AlphaFoldDB" id="A0A369NXR6"/>
<evidence type="ECO:0000256" key="10">
    <source>
        <dbReference type="PIRNR" id="PIRNR006268"/>
    </source>
</evidence>
<dbReference type="GO" id="GO:0016740">
    <property type="term" value="F:transferase activity"/>
    <property type="evidence" value="ECO:0007669"/>
    <property type="project" value="UniProtKB-UniRule"/>
</dbReference>
<organism evidence="12 13">
    <name type="scientific">Adlercreutzia equolifaciens subsp. celatus</name>
    <dbReference type="NCBI Taxonomy" id="394340"/>
    <lineage>
        <taxon>Bacteria</taxon>
        <taxon>Bacillati</taxon>
        <taxon>Actinomycetota</taxon>
        <taxon>Coriobacteriia</taxon>
        <taxon>Eggerthellales</taxon>
        <taxon>Eggerthellaceae</taxon>
        <taxon>Adlercreutzia</taxon>
    </lineage>
</organism>
<evidence type="ECO:0000256" key="4">
    <source>
        <dbReference type="ARBA" id="ARBA00022679"/>
    </source>
</evidence>
<name>A0A369NXR6_9ACTN</name>
<evidence type="ECO:0000256" key="2">
    <source>
        <dbReference type="ARBA" id="ARBA00016337"/>
    </source>
</evidence>
<comment type="similarity">
    <text evidence="10">Belongs to the ApbE family.</text>
</comment>
<evidence type="ECO:0000256" key="1">
    <source>
        <dbReference type="ARBA" id="ARBA00011955"/>
    </source>
</evidence>
<reference evidence="12 13" key="1">
    <citation type="journal article" date="2018" name="Elife">
        <title>Discovery and characterization of a prevalent human gut bacterial enzyme sufficient for the inactivation of a family of plant toxins.</title>
        <authorList>
            <person name="Koppel N."/>
            <person name="Bisanz J.E."/>
            <person name="Pandelia M.E."/>
            <person name="Turnbaugh P.J."/>
            <person name="Balskus E.P."/>
        </authorList>
    </citation>
    <scope>NUCLEOTIDE SEQUENCE [LARGE SCALE GENOMIC DNA]</scope>
    <source>
        <strain evidence="12 13">OB21 GAM 11</strain>
    </source>
</reference>
<protein>
    <recommendedName>
        <fullName evidence="2 10">FAD:protein FMN transferase</fullName>
        <ecNumber evidence="1 10">2.7.1.180</ecNumber>
    </recommendedName>
    <alternativeName>
        <fullName evidence="8 10">Flavin transferase</fullName>
    </alternativeName>
</protein>
<feature type="binding site" evidence="11">
    <location>
        <position position="198"/>
    </location>
    <ligand>
        <name>Mg(2+)</name>
        <dbReference type="ChEBI" id="CHEBI:18420"/>
    </ligand>
</feature>
<evidence type="ECO:0000313" key="12">
    <source>
        <dbReference type="EMBL" id="RDC43659.1"/>
    </source>
</evidence>
<dbReference type="SUPFAM" id="SSF143631">
    <property type="entry name" value="ApbE-like"/>
    <property type="match status" value="1"/>
</dbReference>
<keyword evidence="5 10" id="KW-0479">Metal-binding</keyword>
<dbReference type="Pfam" id="PF02424">
    <property type="entry name" value="ApbE"/>
    <property type="match status" value="1"/>
</dbReference>
<dbReference type="EC" id="2.7.1.180" evidence="1 10"/>
<dbReference type="Proteomes" id="UP000253805">
    <property type="component" value="Unassembled WGS sequence"/>
</dbReference>
<evidence type="ECO:0000256" key="8">
    <source>
        <dbReference type="ARBA" id="ARBA00031306"/>
    </source>
</evidence>
<dbReference type="PANTHER" id="PTHR30040">
    <property type="entry name" value="THIAMINE BIOSYNTHESIS LIPOPROTEIN APBE"/>
    <property type="match status" value="1"/>
</dbReference>
<evidence type="ECO:0000256" key="9">
    <source>
        <dbReference type="ARBA" id="ARBA00048540"/>
    </source>
</evidence>
<proteinExistence type="inferred from homology"/>
<dbReference type="InterPro" id="IPR003374">
    <property type="entry name" value="ApbE-like_sf"/>
</dbReference>
<accession>A0A369NXR6</accession>
<dbReference type="EMBL" id="PPUT01000018">
    <property type="protein sequence ID" value="RDC43659.1"/>
    <property type="molecule type" value="Genomic_DNA"/>
</dbReference>
<evidence type="ECO:0000256" key="7">
    <source>
        <dbReference type="ARBA" id="ARBA00022842"/>
    </source>
</evidence>
<evidence type="ECO:0000256" key="3">
    <source>
        <dbReference type="ARBA" id="ARBA00022630"/>
    </source>
</evidence>
<dbReference type="PANTHER" id="PTHR30040:SF2">
    <property type="entry name" value="FAD:PROTEIN FMN TRANSFERASE"/>
    <property type="match status" value="1"/>
</dbReference>
<keyword evidence="3 10" id="KW-0285">Flavoprotein</keyword>
<dbReference type="PIRSF" id="PIRSF006268">
    <property type="entry name" value="ApbE"/>
    <property type="match status" value="1"/>
</dbReference>
<gene>
    <name evidence="12" type="ORF">C1850_07565</name>
</gene>
<comment type="cofactor">
    <cofactor evidence="11">
        <name>Mg(2+)</name>
        <dbReference type="ChEBI" id="CHEBI:18420"/>
    </cofactor>
    <cofactor evidence="11">
        <name>Mn(2+)</name>
        <dbReference type="ChEBI" id="CHEBI:29035"/>
    </cofactor>
    <text evidence="11">Magnesium. Can also use manganese.</text>
</comment>
<dbReference type="Gene3D" id="3.10.520.10">
    <property type="entry name" value="ApbE-like domains"/>
    <property type="match status" value="1"/>
</dbReference>
<dbReference type="RefSeq" id="WP_114549210.1">
    <property type="nucleotide sequence ID" value="NZ_PPUT01000018.1"/>
</dbReference>
<evidence type="ECO:0000256" key="11">
    <source>
        <dbReference type="PIRSR" id="PIRSR006268-2"/>
    </source>
</evidence>
<comment type="catalytic activity">
    <reaction evidence="9 10">
        <text>L-threonyl-[protein] + FAD = FMN-L-threonyl-[protein] + AMP + H(+)</text>
        <dbReference type="Rhea" id="RHEA:36847"/>
        <dbReference type="Rhea" id="RHEA-COMP:11060"/>
        <dbReference type="Rhea" id="RHEA-COMP:11061"/>
        <dbReference type="ChEBI" id="CHEBI:15378"/>
        <dbReference type="ChEBI" id="CHEBI:30013"/>
        <dbReference type="ChEBI" id="CHEBI:57692"/>
        <dbReference type="ChEBI" id="CHEBI:74257"/>
        <dbReference type="ChEBI" id="CHEBI:456215"/>
        <dbReference type="EC" id="2.7.1.180"/>
    </reaction>
</comment>
<feature type="binding site" evidence="11">
    <location>
        <position position="316"/>
    </location>
    <ligand>
        <name>Mg(2+)</name>
        <dbReference type="ChEBI" id="CHEBI:18420"/>
    </ligand>
</feature>